<dbReference type="EMBL" id="JBJQND010000003">
    <property type="protein sequence ID" value="KAL3881768.1"/>
    <property type="molecule type" value="Genomic_DNA"/>
</dbReference>
<accession>A0ABD3X9T7</accession>
<evidence type="ECO:0000313" key="1">
    <source>
        <dbReference type="EMBL" id="KAL3881768.1"/>
    </source>
</evidence>
<proteinExistence type="predicted"/>
<protein>
    <submittedName>
        <fullName evidence="1">Uncharacterized protein</fullName>
    </submittedName>
</protein>
<gene>
    <name evidence="1" type="ORF">ACJMK2_028162</name>
</gene>
<reference evidence="1 2" key="1">
    <citation type="submission" date="2024-11" db="EMBL/GenBank/DDBJ databases">
        <title>Chromosome-level genome assembly of the freshwater bivalve Anodonta woodiana.</title>
        <authorList>
            <person name="Chen X."/>
        </authorList>
    </citation>
    <scope>NUCLEOTIDE SEQUENCE [LARGE SCALE GENOMIC DNA]</scope>
    <source>
        <strain evidence="1">MN2024</strain>
        <tissue evidence="1">Gills</tissue>
    </source>
</reference>
<feature type="non-terminal residue" evidence="1">
    <location>
        <position position="1"/>
    </location>
</feature>
<dbReference type="InterPro" id="IPR036116">
    <property type="entry name" value="FN3_sf"/>
</dbReference>
<organism evidence="1 2">
    <name type="scientific">Sinanodonta woodiana</name>
    <name type="common">Chinese pond mussel</name>
    <name type="synonym">Anodonta woodiana</name>
    <dbReference type="NCBI Taxonomy" id="1069815"/>
    <lineage>
        <taxon>Eukaryota</taxon>
        <taxon>Metazoa</taxon>
        <taxon>Spiralia</taxon>
        <taxon>Lophotrochozoa</taxon>
        <taxon>Mollusca</taxon>
        <taxon>Bivalvia</taxon>
        <taxon>Autobranchia</taxon>
        <taxon>Heteroconchia</taxon>
        <taxon>Palaeoheterodonta</taxon>
        <taxon>Unionida</taxon>
        <taxon>Unionoidea</taxon>
        <taxon>Unionidae</taxon>
        <taxon>Unioninae</taxon>
        <taxon>Sinanodonta</taxon>
    </lineage>
</organism>
<evidence type="ECO:0000313" key="2">
    <source>
        <dbReference type="Proteomes" id="UP001634394"/>
    </source>
</evidence>
<feature type="non-terminal residue" evidence="1">
    <location>
        <position position="52"/>
    </location>
</feature>
<comment type="caution">
    <text evidence="1">The sequence shown here is derived from an EMBL/GenBank/DDBJ whole genome shotgun (WGS) entry which is preliminary data.</text>
</comment>
<dbReference type="AlphaFoldDB" id="A0ABD3X9T7"/>
<keyword evidence="2" id="KW-1185">Reference proteome</keyword>
<name>A0ABD3X9T7_SINWO</name>
<sequence length="52" mass="5587">PGSVSNLAGNSVSSTEITVHWIAPVIRPGNTVYHVEVRDMIVGKIVQKLTTD</sequence>
<dbReference type="Proteomes" id="UP001634394">
    <property type="component" value="Unassembled WGS sequence"/>
</dbReference>
<dbReference type="SUPFAM" id="SSF49265">
    <property type="entry name" value="Fibronectin type III"/>
    <property type="match status" value="1"/>
</dbReference>